<keyword evidence="5" id="KW-1185">Reference proteome</keyword>
<reference evidence="3" key="3">
    <citation type="submission" date="2016-07" db="EMBL/GenBank/DDBJ databases">
        <title>Evolution of pathogenesis and genome organization in the Tremellales.</title>
        <authorList>
            <person name="Cuomo C."/>
            <person name="Litvintseva A."/>
            <person name="Heitman J."/>
            <person name="Chen Y."/>
            <person name="Sun S."/>
            <person name="Springer D."/>
            <person name="Dromer F."/>
            <person name="Young S."/>
            <person name="Zeng Q."/>
            <person name="Chapman S."/>
            <person name="Gujja S."/>
            <person name="Saif S."/>
            <person name="Birren B."/>
        </authorList>
    </citation>
    <scope>NUCLEOTIDE SEQUENCE</scope>
    <source>
        <strain evidence="3">CBS 10737</strain>
    </source>
</reference>
<evidence type="ECO:0000256" key="2">
    <source>
        <dbReference type="SAM" id="Phobius"/>
    </source>
</evidence>
<dbReference type="KEGG" id="kpin:30172224"/>
<dbReference type="OrthoDB" id="2563505at2759"/>
<evidence type="ECO:0000313" key="3">
    <source>
        <dbReference type="EMBL" id="OCF50530.1"/>
    </source>
</evidence>
<reference evidence="4" key="2">
    <citation type="submission" date="2013-07" db="EMBL/GenBank/DDBJ databases">
        <authorList>
            <consortium name="The Broad Institute Genome Sequencing Platform"/>
            <person name="Cuomo C."/>
            <person name="Litvintseva A."/>
            <person name="Chen Y."/>
            <person name="Heitman J."/>
            <person name="Sun S."/>
            <person name="Springer D."/>
            <person name="Dromer F."/>
            <person name="Young S.K."/>
            <person name="Zeng Q."/>
            <person name="Gargeya S."/>
            <person name="Fitzgerald M."/>
            <person name="Abouelleil A."/>
            <person name="Alvarado L."/>
            <person name="Berlin A.M."/>
            <person name="Chapman S.B."/>
            <person name="Dewar J."/>
            <person name="Goldberg J."/>
            <person name="Griggs A."/>
            <person name="Gujja S."/>
            <person name="Hansen M."/>
            <person name="Howarth C."/>
            <person name="Imamovic A."/>
            <person name="Larimer J."/>
            <person name="McCowan C."/>
            <person name="Murphy C."/>
            <person name="Pearson M."/>
            <person name="Priest M."/>
            <person name="Roberts A."/>
            <person name="Saif S."/>
            <person name="Shea T."/>
            <person name="Sykes S."/>
            <person name="Wortman J."/>
            <person name="Nusbaum C."/>
            <person name="Birren B."/>
        </authorList>
    </citation>
    <scope>NUCLEOTIDE SEQUENCE</scope>
    <source>
        <strain evidence="4">CBS 10737</strain>
    </source>
</reference>
<feature type="region of interest" description="Disordered" evidence="1">
    <location>
        <begin position="128"/>
        <end position="183"/>
    </location>
</feature>
<dbReference type="RefSeq" id="XP_019011749.1">
    <property type="nucleotide sequence ID" value="XM_019155595.1"/>
</dbReference>
<gene>
    <name evidence="3" type="ORF">I206_03855</name>
    <name evidence="4" type="ORF">I206_105236</name>
</gene>
<evidence type="ECO:0000256" key="1">
    <source>
        <dbReference type="SAM" id="MobiDB-lite"/>
    </source>
</evidence>
<feature type="compositionally biased region" description="Acidic residues" evidence="1">
    <location>
        <begin position="164"/>
        <end position="175"/>
    </location>
</feature>
<sequence length="183" mass="20463">MMIILRRDDDVLPPSPFSYFFPLLLIMTLCGGYIYWHRFRRNDRTRRILPLNFPTGTSPGIRLSEDGPPATVFTHDNASTDSLPSHALQEIPEIQQPSPIVYSDTNSTSLPLSSLPRSMPNKAAKVLGIGKSRRSNKVRIKSPIEGDDTDDEYQGGRSNTFDIGEQEDSGSDDETELHPMGTR</sequence>
<evidence type="ECO:0000313" key="4">
    <source>
        <dbReference type="EMBL" id="WWC71283.1"/>
    </source>
</evidence>
<organism evidence="3">
    <name type="scientific">Kwoniella pini CBS 10737</name>
    <dbReference type="NCBI Taxonomy" id="1296096"/>
    <lineage>
        <taxon>Eukaryota</taxon>
        <taxon>Fungi</taxon>
        <taxon>Dikarya</taxon>
        <taxon>Basidiomycota</taxon>
        <taxon>Agaricomycotina</taxon>
        <taxon>Tremellomycetes</taxon>
        <taxon>Tremellales</taxon>
        <taxon>Cryptococcaceae</taxon>
        <taxon>Kwoniella</taxon>
    </lineage>
</organism>
<keyword evidence="2" id="KW-0812">Transmembrane</keyword>
<protein>
    <submittedName>
        <fullName evidence="3">Uncharacterized protein</fullName>
    </submittedName>
</protein>
<dbReference type="GeneID" id="30172224"/>
<feature type="compositionally biased region" description="Basic residues" evidence="1">
    <location>
        <begin position="131"/>
        <end position="140"/>
    </location>
</feature>
<accession>A0A1B9I4V1</accession>
<dbReference type="Proteomes" id="UP000094020">
    <property type="component" value="Chromosome 7"/>
</dbReference>
<keyword evidence="2" id="KW-0472">Membrane</keyword>
<dbReference type="EMBL" id="CP144525">
    <property type="protein sequence ID" value="WWC71283.1"/>
    <property type="molecule type" value="Genomic_DNA"/>
</dbReference>
<proteinExistence type="predicted"/>
<reference evidence="4" key="4">
    <citation type="submission" date="2024-02" db="EMBL/GenBank/DDBJ databases">
        <title>Comparative genomics of Cryptococcus and Kwoniella reveals pathogenesis evolution and contrasting modes of karyotype evolution via chromosome fusion or intercentromeric recombination.</title>
        <authorList>
            <person name="Coelho M.A."/>
            <person name="David-Palma M."/>
            <person name="Shea T."/>
            <person name="Bowers K."/>
            <person name="McGinley-Smith S."/>
            <person name="Mohammad A.W."/>
            <person name="Gnirke A."/>
            <person name="Yurkov A.M."/>
            <person name="Nowrousian M."/>
            <person name="Sun S."/>
            <person name="Cuomo C.A."/>
            <person name="Heitman J."/>
        </authorList>
    </citation>
    <scope>NUCLEOTIDE SEQUENCE</scope>
    <source>
        <strain evidence="4">CBS 10737</strain>
    </source>
</reference>
<dbReference type="EMBL" id="KI894010">
    <property type="protein sequence ID" value="OCF50530.1"/>
    <property type="molecule type" value="Genomic_DNA"/>
</dbReference>
<evidence type="ECO:0000313" key="5">
    <source>
        <dbReference type="Proteomes" id="UP000094020"/>
    </source>
</evidence>
<dbReference type="AlphaFoldDB" id="A0A1B9I4V1"/>
<reference evidence="3" key="1">
    <citation type="submission" date="2013-07" db="EMBL/GenBank/DDBJ databases">
        <title>The Genome Sequence of Cryptococcus pinus CBS10737.</title>
        <authorList>
            <consortium name="The Broad Institute Genome Sequencing Platform"/>
            <person name="Cuomo C."/>
            <person name="Litvintseva A."/>
            <person name="Chen Y."/>
            <person name="Heitman J."/>
            <person name="Sun S."/>
            <person name="Springer D."/>
            <person name="Dromer F."/>
            <person name="Young S.K."/>
            <person name="Zeng Q."/>
            <person name="Gargeya S."/>
            <person name="Fitzgerald M."/>
            <person name="Abouelleil A."/>
            <person name="Alvarado L."/>
            <person name="Berlin A.M."/>
            <person name="Chapman S.B."/>
            <person name="Dewar J."/>
            <person name="Goldberg J."/>
            <person name="Griggs A."/>
            <person name="Gujja S."/>
            <person name="Hansen M."/>
            <person name="Howarth C."/>
            <person name="Imamovic A."/>
            <person name="Larimer J."/>
            <person name="McCowan C."/>
            <person name="Murphy C."/>
            <person name="Pearson M."/>
            <person name="Priest M."/>
            <person name="Roberts A."/>
            <person name="Saif S."/>
            <person name="Shea T."/>
            <person name="Sykes S."/>
            <person name="Wortman J."/>
            <person name="Nusbaum C."/>
            <person name="Birren B."/>
        </authorList>
    </citation>
    <scope>NUCLEOTIDE SEQUENCE [LARGE SCALE GENOMIC DNA]</scope>
    <source>
        <strain evidence="3">CBS 10737</strain>
    </source>
</reference>
<name>A0A1B9I4V1_9TREE</name>
<keyword evidence="2" id="KW-1133">Transmembrane helix</keyword>
<feature type="transmembrane region" description="Helical" evidence="2">
    <location>
        <begin position="17"/>
        <end position="36"/>
    </location>
</feature>